<reference evidence="2 3" key="1">
    <citation type="submission" date="2014-04" db="EMBL/GenBank/DDBJ databases">
        <authorList>
            <consortium name="DOE Joint Genome Institute"/>
            <person name="Kuo A."/>
            <person name="Kohler A."/>
            <person name="Nagy L.G."/>
            <person name="Floudas D."/>
            <person name="Copeland A."/>
            <person name="Barry K.W."/>
            <person name="Cichocki N."/>
            <person name="Veneault-Fourrey C."/>
            <person name="LaButti K."/>
            <person name="Lindquist E.A."/>
            <person name="Lipzen A."/>
            <person name="Lundell T."/>
            <person name="Morin E."/>
            <person name="Murat C."/>
            <person name="Sun H."/>
            <person name="Tunlid A."/>
            <person name="Henrissat B."/>
            <person name="Grigoriev I.V."/>
            <person name="Hibbett D.S."/>
            <person name="Martin F."/>
            <person name="Nordberg H.P."/>
            <person name="Cantor M.N."/>
            <person name="Hua S.X."/>
        </authorList>
    </citation>
    <scope>NUCLEOTIDE SEQUENCE [LARGE SCALE GENOMIC DNA]</scope>
    <source>
        <strain evidence="2 3">LaAM-08-1</strain>
    </source>
</reference>
<gene>
    <name evidence="2" type="ORF">K443DRAFT_679927</name>
</gene>
<dbReference type="EMBL" id="KN838647">
    <property type="protein sequence ID" value="KIJ99416.1"/>
    <property type="molecule type" value="Genomic_DNA"/>
</dbReference>
<accession>A0A0C9XPB1</accession>
<dbReference type="AlphaFoldDB" id="A0A0C9XPB1"/>
<protein>
    <submittedName>
        <fullName evidence="2">Uncharacterized protein</fullName>
    </submittedName>
</protein>
<feature type="region of interest" description="Disordered" evidence="1">
    <location>
        <begin position="1"/>
        <end position="23"/>
    </location>
</feature>
<evidence type="ECO:0000256" key="1">
    <source>
        <dbReference type="SAM" id="MobiDB-lite"/>
    </source>
</evidence>
<sequence length="54" mass="6184">MGATIDRFPTTSRYLTPATEETGKRGRILPMESKPQRWVRQSMGMEGMRSLINL</sequence>
<dbReference type="HOGENOM" id="CLU_3050644_0_0_1"/>
<dbReference type="Proteomes" id="UP000054477">
    <property type="component" value="Unassembled WGS sequence"/>
</dbReference>
<reference evidence="3" key="2">
    <citation type="submission" date="2015-01" db="EMBL/GenBank/DDBJ databases">
        <title>Evolutionary Origins and Diversification of the Mycorrhizal Mutualists.</title>
        <authorList>
            <consortium name="DOE Joint Genome Institute"/>
            <consortium name="Mycorrhizal Genomics Consortium"/>
            <person name="Kohler A."/>
            <person name="Kuo A."/>
            <person name="Nagy L.G."/>
            <person name="Floudas D."/>
            <person name="Copeland A."/>
            <person name="Barry K.W."/>
            <person name="Cichocki N."/>
            <person name="Veneault-Fourrey C."/>
            <person name="LaButti K."/>
            <person name="Lindquist E.A."/>
            <person name="Lipzen A."/>
            <person name="Lundell T."/>
            <person name="Morin E."/>
            <person name="Murat C."/>
            <person name="Riley R."/>
            <person name="Ohm R."/>
            <person name="Sun H."/>
            <person name="Tunlid A."/>
            <person name="Henrissat B."/>
            <person name="Grigoriev I.V."/>
            <person name="Hibbett D.S."/>
            <person name="Martin F."/>
        </authorList>
    </citation>
    <scope>NUCLEOTIDE SEQUENCE [LARGE SCALE GENOMIC DNA]</scope>
    <source>
        <strain evidence="3">LaAM-08-1</strain>
    </source>
</reference>
<evidence type="ECO:0000313" key="3">
    <source>
        <dbReference type="Proteomes" id="UP000054477"/>
    </source>
</evidence>
<name>A0A0C9XPB1_9AGAR</name>
<keyword evidence="3" id="KW-1185">Reference proteome</keyword>
<evidence type="ECO:0000313" key="2">
    <source>
        <dbReference type="EMBL" id="KIJ99416.1"/>
    </source>
</evidence>
<proteinExistence type="predicted"/>
<organism evidence="2 3">
    <name type="scientific">Laccaria amethystina LaAM-08-1</name>
    <dbReference type="NCBI Taxonomy" id="1095629"/>
    <lineage>
        <taxon>Eukaryota</taxon>
        <taxon>Fungi</taxon>
        <taxon>Dikarya</taxon>
        <taxon>Basidiomycota</taxon>
        <taxon>Agaricomycotina</taxon>
        <taxon>Agaricomycetes</taxon>
        <taxon>Agaricomycetidae</taxon>
        <taxon>Agaricales</taxon>
        <taxon>Agaricineae</taxon>
        <taxon>Hydnangiaceae</taxon>
        <taxon>Laccaria</taxon>
    </lineage>
</organism>